<organism evidence="1 2">
    <name type="scientific">Micromonospora noduli</name>
    <dbReference type="NCBI Taxonomy" id="709876"/>
    <lineage>
        <taxon>Bacteria</taxon>
        <taxon>Bacillati</taxon>
        <taxon>Actinomycetota</taxon>
        <taxon>Actinomycetes</taxon>
        <taxon>Micromonosporales</taxon>
        <taxon>Micromonosporaceae</taxon>
        <taxon>Micromonospora</taxon>
    </lineage>
</organism>
<evidence type="ECO:0000313" key="1">
    <source>
        <dbReference type="EMBL" id="RAN94819.1"/>
    </source>
</evidence>
<reference evidence="1 2" key="1">
    <citation type="submission" date="2018-03" db="EMBL/GenBank/DDBJ databases">
        <title>Defining the species Micromonospora saelicesensis and Micromonospora noduli under the framework of genomics.</title>
        <authorList>
            <person name="Riesco R."/>
            <person name="Trujillo M.E."/>
        </authorList>
    </citation>
    <scope>NUCLEOTIDE SEQUENCE [LARGE SCALE GENOMIC DNA]</scope>
    <source>
        <strain evidence="1 2">LAH08</strain>
    </source>
</reference>
<name>A0A328MZF4_9ACTN</name>
<sequence>MLIGDSRKPSTQLAVGAAPIRDRDGTGVRLLAQLDKFIDRRDGPAEQGFCVEQRCEVHGEIMAEEADTSDRRLDREARVGMPQLPGKPGDAAREQQRVYQPIQGVGNGWLTERNQARFWTAACARLGAVTDDARSLARRGASGAIDLQGFEERLLERIGDLGLPTNDILVPVRQRTNVLSGVEAALEPLDGEQRRDSVYLSKFLAAVAAGLFDAALNYLWDETIGEMRRRVAAYDLAYFFDLAVGPTSDRRKKLSSADDLSKVEDQELVLAANRMGLLSDTGLQQLDLVRYMRNHASAAHPNQVQLRALQLLSYLEVCIAEVMTLQPDDLVVEIKKLLANIKTTKLEAEDAIVIAATFDKLQDEQADNLGNGLFGIYTRLNADDQTRENIRLLLPELWPQLREETRRQFGVKAGRYRINHQQAEYQLARELLDAVDASSYLPDELRSPEIDAALDALVAAHLGYNNFTAEGPPAGQLSLLVGDPPAVPSAIRRKYVKTVVYVFLTNGYGESWAAKSTYKQLIEAFTPSEARHALGLFTDKDIINRLHQDRSDRKFHDLLTMIDKKIVGRTRRLLLDALAAIPKGQLHAAHNDKKIMNLYKEAQRSTRAAV</sequence>
<dbReference type="Proteomes" id="UP000248966">
    <property type="component" value="Unassembled WGS sequence"/>
</dbReference>
<dbReference type="EMBL" id="PYAA01000039">
    <property type="protein sequence ID" value="RAN94819.1"/>
    <property type="molecule type" value="Genomic_DNA"/>
</dbReference>
<dbReference type="AlphaFoldDB" id="A0A328MZF4"/>
<protein>
    <submittedName>
        <fullName evidence="1">Uncharacterized protein</fullName>
    </submittedName>
</protein>
<comment type="caution">
    <text evidence="1">The sequence shown here is derived from an EMBL/GenBank/DDBJ whole genome shotgun (WGS) entry which is preliminary data.</text>
</comment>
<proteinExistence type="predicted"/>
<accession>A0A328MZF4</accession>
<gene>
    <name evidence="1" type="ORF">LAH08_05706</name>
</gene>
<evidence type="ECO:0000313" key="2">
    <source>
        <dbReference type="Proteomes" id="UP000248966"/>
    </source>
</evidence>